<dbReference type="PANTHER" id="PTHR42993:SF1">
    <property type="entry name" value="MAOC-LIKE DEHYDRATASE DOMAIN-CONTAINING PROTEIN"/>
    <property type="match status" value="1"/>
</dbReference>
<dbReference type="InterPro" id="IPR029069">
    <property type="entry name" value="HotDog_dom_sf"/>
</dbReference>
<comment type="caution">
    <text evidence="3">The sequence shown here is derived from an EMBL/GenBank/DDBJ whole genome shotgun (WGS) entry which is preliminary data.</text>
</comment>
<dbReference type="Pfam" id="PF01575">
    <property type="entry name" value="MaoC_dehydratas"/>
    <property type="match status" value="1"/>
</dbReference>
<dbReference type="EMBL" id="JBHMBE010000001">
    <property type="protein sequence ID" value="MFB9644750.1"/>
    <property type="molecule type" value="Genomic_DNA"/>
</dbReference>
<evidence type="ECO:0000313" key="3">
    <source>
        <dbReference type="EMBL" id="MFB9644750.1"/>
    </source>
</evidence>
<dbReference type="InterPro" id="IPR039375">
    <property type="entry name" value="NodN-like"/>
</dbReference>
<evidence type="ECO:0000259" key="2">
    <source>
        <dbReference type="Pfam" id="PF01575"/>
    </source>
</evidence>
<accession>A0ABV5SWL8</accession>
<organism evidence="3 4">
    <name type="scientific">Microbacterium terregens</name>
    <dbReference type="NCBI Taxonomy" id="69363"/>
    <lineage>
        <taxon>Bacteria</taxon>
        <taxon>Bacillati</taxon>
        <taxon>Actinomycetota</taxon>
        <taxon>Actinomycetes</taxon>
        <taxon>Micrococcales</taxon>
        <taxon>Microbacteriaceae</taxon>
        <taxon>Microbacterium</taxon>
    </lineage>
</organism>
<reference evidence="3 4" key="1">
    <citation type="submission" date="2024-09" db="EMBL/GenBank/DDBJ databases">
        <authorList>
            <person name="Sun Q."/>
            <person name="Mori K."/>
        </authorList>
    </citation>
    <scope>NUCLEOTIDE SEQUENCE [LARGE SCALE GENOMIC DNA]</scope>
    <source>
        <strain evidence="3 4">JCM 1342</strain>
    </source>
</reference>
<dbReference type="CDD" id="cd03450">
    <property type="entry name" value="NodN"/>
    <property type="match status" value="1"/>
</dbReference>
<dbReference type="Gene3D" id="3.10.129.10">
    <property type="entry name" value="Hotdog Thioesterase"/>
    <property type="match status" value="1"/>
</dbReference>
<dbReference type="RefSeq" id="WP_378720917.1">
    <property type="nucleotide sequence ID" value="NZ_JBHMBE010000001.1"/>
</dbReference>
<dbReference type="InterPro" id="IPR002539">
    <property type="entry name" value="MaoC-like_dom"/>
</dbReference>
<dbReference type="Proteomes" id="UP001589611">
    <property type="component" value="Unassembled WGS sequence"/>
</dbReference>
<comment type="similarity">
    <text evidence="1">Belongs to the enoyl-CoA hydratase/isomerase family.</text>
</comment>
<evidence type="ECO:0000256" key="1">
    <source>
        <dbReference type="ARBA" id="ARBA00005254"/>
    </source>
</evidence>
<proteinExistence type="inferred from homology"/>
<feature type="domain" description="MaoC-like" evidence="2">
    <location>
        <begin position="13"/>
        <end position="118"/>
    </location>
</feature>
<name>A0ABV5SWL8_9MICO</name>
<gene>
    <name evidence="3" type="ORF">ACFFPJ_02945</name>
</gene>
<dbReference type="SUPFAM" id="SSF54637">
    <property type="entry name" value="Thioesterase/thiol ester dehydrase-isomerase"/>
    <property type="match status" value="1"/>
</dbReference>
<sequence>MEVLSGVDGVTRAIGRQLGPSRWHRLTQATITDFADATGDHQWIHVDEIRARTGPFGTTIAHGYLTLSLVPKLLDELVRVDGFAMSINYGLNRVRFPAAVPVDSRIRLSATLESLTPVSLGHQLVITGTVEIHGLTKPGCVVESVVLLVP</sequence>
<dbReference type="PANTHER" id="PTHR42993">
    <property type="entry name" value="MAOC-LIKE DEHYDRATASE DOMAIN-CONTAINING PROTEIN"/>
    <property type="match status" value="1"/>
</dbReference>
<evidence type="ECO:0000313" key="4">
    <source>
        <dbReference type="Proteomes" id="UP001589611"/>
    </source>
</evidence>
<protein>
    <submittedName>
        <fullName evidence="3">MaoC family dehydratase</fullName>
    </submittedName>
</protein>
<keyword evidence="4" id="KW-1185">Reference proteome</keyword>